<dbReference type="EMBL" id="MT498043">
    <property type="protein sequence ID" value="QKY79005.1"/>
    <property type="molecule type" value="Genomic_DNA"/>
</dbReference>
<proteinExistence type="predicted"/>
<organism evidence="1 2">
    <name type="scientific">Arthrobacter phage Jinkies</name>
    <dbReference type="NCBI Taxonomy" id="2743903"/>
    <lineage>
        <taxon>Viruses</taxon>
        <taxon>Duplodnaviria</taxon>
        <taxon>Heunggongvirae</taxon>
        <taxon>Uroviricota</taxon>
        <taxon>Caudoviricetes</taxon>
        <taxon>Berryhillviridae</taxon>
        <taxon>Jinkiesvirus</taxon>
        <taxon>Jinkiesvirus jinkies</taxon>
    </lineage>
</organism>
<reference evidence="1 2" key="1">
    <citation type="submission" date="2020-05" db="EMBL/GenBank/DDBJ databases">
        <authorList>
            <person name="Bohanan V.A."/>
            <person name="Brazelton B.R."/>
            <person name="Coffey L.M."/>
            <person name="Donovan A.R."/>
            <person name="Gales A.C."/>
            <person name="Glasscock A.J."/>
            <person name="Grill M."/>
            <person name="Harper M.C."/>
            <person name="Hollowell C.E."/>
            <person name="Liu T.Y."/>
            <person name="Mansour C."/>
            <person name="McDowell A.D."/>
            <person name="Miller T.E."/>
            <person name="Nash A.G."/>
            <person name="Seo J."/>
            <person name="Sherman Z.A."/>
            <person name="Albert R.M."/>
            <person name="Ayala A."/>
            <person name="Monti D.L."/>
            <person name="Garlena R.A."/>
            <person name="Russell D.A."/>
            <person name="Pope W.H."/>
            <person name="Jacobs-Sera D."/>
            <person name="Hatfull G.F."/>
        </authorList>
    </citation>
    <scope>NUCLEOTIDE SEQUENCE [LARGE SCALE GENOMIC DNA]</scope>
</reference>
<evidence type="ECO:0000313" key="2">
    <source>
        <dbReference type="Proteomes" id="UP000594363"/>
    </source>
</evidence>
<protein>
    <submittedName>
        <fullName evidence="1">Uncharacterized protein</fullName>
    </submittedName>
</protein>
<keyword evidence="2" id="KW-1185">Reference proteome</keyword>
<sequence>MSKHTGHFVKVEPGKVDEDGWQDSAEVTFQCRNGKDDGCHQYPDCDCDYYDPGHAEDHPPVAHDECWLQGWFDNNGHEYAGTGEDGMEAADDMDDNCVPRNMSAWGEITASYEDDYVSWEFVS</sequence>
<dbReference type="Proteomes" id="UP000594363">
    <property type="component" value="Segment"/>
</dbReference>
<gene>
    <name evidence="1" type="primary">57</name>
    <name evidence="1" type="ORF">Jinkies_57</name>
</gene>
<accession>A0A7S5WUP2</accession>
<evidence type="ECO:0000313" key="1">
    <source>
        <dbReference type="EMBL" id="QKY79005.1"/>
    </source>
</evidence>
<name>A0A7S5WUP2_9CAUD</name>